<dbReference type="EMBL" id="JXLP01000003">
    <property type="protein sequence ID" value="KIL79497.1"/>
    <property type="molecule type" value="Genomic_DNA"/>
</dbReference>
<dbReference type="CDD" id="cd05243">
    <property type="entry name" value="SDR_a5"/>
    <property type="match status" value="1"/>
</dbReference>
<evidence type="ECO:0000259" key="1">
    <source>
        <dbReference type="Pfam" id="PF13460"/>
    </source>
</evidence>
<dbReference type="Proteomes" id="UP000031982">
    <property type="component" value="Unassembled WGS sequence"/>
</dbReference>
<name>A0ABR5AXN5_BACBA</name>
<dbReference type="PANTHER" id="PTHR15020:SF50">
    <property type="entry name" value="UPF0659 PROTEIN YMR090W"/>
    <property type="match status" value="1"/>
</dbReference>
<organism evidence="2 3">
    <name type="scientific">Bacillus badius</name>
    <dbReference type="NCBI Taxonomy" id="1455"/>
    <lineage>
        <taxon>Bacteria</taxon>
        <taxon>Bacillati</taxon>
        <taxon>Bacillota</taxon>
        <taxon>Bacilli</taxon>
        <taxon>Bacillales</taxon>
        <taxon>Bacillaceae</taxon>
        <taxon>Pseudobacillus</taxon>
    </lineage>
</organism>
<protein>
    <submittedName>
        <fullName evidence="2">Oxidoreductase ylbE</fullName>
    </submittedName>
</protein>
<evidence type="ECO:0000313" key="3">
    <source>
        <dbReference type="Proteomes" id="UP000031982"/>
    </source>
</evidence>
<keyword evidence="3" id="KW-1185">Reference proteome</keyword>
<sequence>MIILNVLVIGAGGLTGKKIVKQLAESNQHLVRAMVRKAEQMDEMEELGAKAILADLEQDFSFALNDVNAVIFAAGSGSSTGHDKTIAVDQEGAKKTIDFAKTKGIERFIMLSSMGTDTPEEAPASLKPYLEAKKAADDYLIKSRLNFTIVRPGGLTNDPGTGMIELATRFSPMGGTIPREDVAKVLVEALTIKETEGKVFEIISGNSPITEALTKI</sequence>
<reference evidence="2 3" key="1">
    <citation type="submission" date="2015-01" db="EMBL/GenBank/DDBJ databases">
        <title>Genome Assembly of Bacillus badius MTCC 1458.</title>
        <authorList>
            <person name="Verma A."/>
            <person name="Khatri I."/>
            <person name="Mual P."/>
            <person name="Subramanian S."/>
            <person name="Krishnamurthi S."/>
        </authorList>
    </citation>
    <scope>NUCLEOTIDE SEQUENCE [LARGE SCALE GENOMIC DNA]</scope>
    <source>
        <strain evidence="2 3">MTCC 1458</strain>
    </source>
</reference>
<comment type="caution">
    <text evidence="2">The sequence shown here is derived from an EMBL/GenBank/DDBJ whole genome shotgun (WGS) entry which is preliminary data.</text>
</comment>
<feature type="domain" description="NAD(P)-binding" evidence="1">
    <location>
        <begin position="10"/>
        <end position="191"/>
    </location>
</feature>
<dbReference type="SUPFAM" id="SSF51735">
    <property type="entry name" value="NAD(P)-binding Rossmann-fold domains"/>
    <property type="match status" value="1"/>
</dbReference>
<accession>A0ABR5AXN5</accession>
<dbReference type="Pfam" id="PF13460">
    <property type="entry name" value="NAD_binding_10"/>
    <property type="match status" value="1"/>
</dbReference>
<evidence type="ECO:0000313" key="2">
    <source>
        <dbReference type="EMBL" id="KIL79497.1"/>
    </source>
</evidence>
<gene>
    <name evidence="2" type="ORF">SD77_3363</name>
</gene>
<proteinExistence type="predicted"/>
<dbReference type="Gene3D" id="3.40.50.720">
    <property type="entry name" value="NAD(P)-binding Rossmann-like Domain"/>
    <property type="match status" value="1"/>
</dbReference>
<dbReference type="PANTHER" id="PTHR15020">
    <property type="entry name" value="FLAVIN REDUCTASE-RELATED"/>
    <property type="match status" value="1"/>
</dbReference>
<dbReference type="InterPro" id="IPR016040">
    <property type="entry name" value="NAD(P)-bd_dom"/>
</dbReference>
<dbReference type="InterPro" id="IPR036291">
    <property type="entry name" value="NAD(P)-bd_dom_sf"/>
</dbReference>